<dbReference type="PANTHER" id="PTHR13939:SF0">
    <property type="entry name" value="NMN AMIDOHYDROLASE-LIKE PROTEIN YFAY"/>
    <property type="match status" value="1"/>
</dbReference>
<dbReference type="InterPro" id="IPR050101">
    <property type="entry name" value="CinA"/>
</dbReference>
<dbReference type="PIRSF" id="PIRSF006728">
    <property type="entry name" value="CinA"/>
    <property type="match status" value="1"/>
</dbReference>
<dbReference type="NCBIfam" id="NF001813">
    <property type="entry name" value="PRK00549.1"/>
    <property type="match status" value="1"/>
</dbReference>
<dbReference type="Gene3D" id="3.40.980.10">
    <property type="entry name" value="MoaB/Mog-like domain"/>
    <property type="match status" value="1"/>
</dbReference>
<dbReference type="SMART" id="SM00852">
    <property type="entry name" value="MoCF_biosynth"/>
    <property type="match status" value="1"/>
</dbReference>
<dbReference type="InterPro" id="IPR041424">
    <property type="entry name" value="CinA_KH"/>
</dbReference>
<dbReference type="Proteomes" id="UP000198935">
    <property type="component" value="Unassembled WGS sequence"/>
</dbReference>
<dbReference type="STRING" id="1503961.SAMN05421736_10356"/>
<dbReference type="NCBIfam" id="TIGR00200">
    <property type="entry name" value="cinA_nterm"/>
    <property type="match status" value="1"/>
</dbReference>
<dbReference type="InterPro" id="IPR036425">
    <property type="entry name" value="MoaB/Mog-like_dom_sf"/>
</dbReference>
<dbReference type="Pfam" id="PF00994">
    <property type="entry name" value="MoCF_biosynth"/>
    <property type="match status" value="1"/>
</dbReference>
<comment type="similarity">
    <text evidence="1">Belongs to the CinA family.</text>
</comment>
<dbReference type="Gene3D" id="3.90.950.20">
    <property type="entry name" value="CinA-like"/>
    <property type="match status" value="1"/>
</dbReference>
<dbReference type="HAMAP" id="MF_00226_B">
    <property type="entry name" value="CinA_B"/>
    <property type="match status" value="1"/>
</dbReference>
<dbReference type="Pfam" id="PF02464">
    <property type="entry name" value="CinA"/>
    <property type="match status" value="1"/>
</dbReference>
<evidence type="ECO:0000313" key="3">
    <source>
        <dbReference type="EMBL" id="SDY69456.1"/>
    </source>
</evidence>
<dbReference type="InterPro" id="IPR008135">
    <property type="entry name" value="Competence-induced_CinA"/>
</dbReference>
<dbReference type="PANTHER" id="PTHR13939">
    <property type="entry name" value="NICOTINAMIDE-NUCLEOTIDE AMIDOHYDROLASE PNCC"/>
    <property type="match status" value="1"/>
</dbReference>
<accession>A0A1H3LYP6</accession>
<dbReference type="NCBIfam" id="TIGR00177">
    <property type="entry name" value="molyb_syn"/>
    <property type="match status" value="1"/>
</dbReference>
<protein>
    <recommendedName>
        <fullName evidence="1">Putative competence-damage inducible protein</fullName>
    </recommendedName>
</protein>
<dbReference type="OrthoDB" id="9801454at2"/>
<evidence type="ECO:0000259" key="2">
    <source>
        <dbReference type="SMART" id="SM00852"/>
    </source>
</evidence>
<keyword evidence="4" id="KW-1185">Reference proteome</keyword>
<gene>
    <name evidence="1" type="primary">cinA</name>
    <name evidence="3" type="ORF">SAMN05421736_10356</name>
</gene>
<dbReference type="AlphaFoldDB" id="A0A1H3LYP6"/>
<dbReference type="SUPFAM" id="SSF53218">
    <property type="entry name" value="Molybdenum cofactor biosynthesis proteins"/>
    <property type="match status" value="1"/>
</dbReference>
<proteinExistence type="inferred from homology"/>
<name>A0A1H3LYP6_9BACI</name>
<dbReference type="InterPro" id="IPR036653">
    <property type="entry name" value="CinA-like_C"/>
</dbReference>
<dbReference type="InterPro" id="IPR008136">
    <property type="entry name" value="CinA_C"/>
</dbReference>
<dbReference type="Pfam" id="PF18146">
    <property type="entry name" value="CinA_KH"/>
    <property type="match status" value="1"/>
</dbReference>
<dbReference type="NCBIfam" id="TIGR00199">
    <property type="entry name" value="PncC_domain"/>
    <property type="match status" value="1"/>
</dbReference>
<sequence length="417" mass="45609">MNAEIIAVGSELLLGQIANTNAKYLSEQLSFLGINVFYHSVVGDNEDRLTNVLRQAAERSDLLLLTGGLGPTKDDLTKETVSKLLGMKLIYDQQTEERILAFFKQRNRKMTENNRKQALVLEGAKIFPNDHGLACGMARETDGSMIVLLPGPPSELIPMAENYCFPYLKGMISDQSHIESRVLRFFDIGESQLADRIDDLLEAQSNPTIAPLASGGEVTLRLTVKGKDKQRNNEMLDSVQKKILARLEDYFIGTGQQTLMEKLAERLMEHGKTISSAESLTGGLFAAELTAQPGASSIFPGGFVSYGDEWKHEQLHIPAELLREHGAVSHACAREMAVQAMMSAKADYGIGFTGVAGPEPLEGKAPGLVYIGVSSAGGTDSFEVRLAGSRATIRERTVKYGAYYLLHKIRKEIEKGG</sequence>
<dbReference type="InterPro" id="IPR001453">
    <property type="entry name" value="MoaB/Mog_dom"/>
</dbReference>
<dbReference type="CDD" id="cd00885">
    <property type="entry name" value="cinA"/>
    <property type="match status" value="1"/>
</dbReference>
<organism evidence="3 4">
    <name type="scientific">Evansella caseinilytica</name>
    <dbReference type="NCBI Taxonomy" id="1503961"/>
    <lineage>
        <taxon>Bacteria</taxon>
        <taxon>Bacillati</taxon>
        <taxon>Bacillota</taxon>
        <taxon>Bacilli</taxon>
        <taxon>Bacillales</taxon>
        <taxon>Bacillaceae</taxon>
        <taxon>Evansella</taxon>
    </lineage>
</organism>
<feature type="domain" description="MoaB/Mog" evidence="2">
    <location>
        <begin position="4"/>
        <end position="170"/>
    </location>
</feature>
<evidence type="ECO:0000313" key="4">
    <source>
        <dbReference type="Proteomes" id="UP000198935"/>
    </source>
</evidence>
<evidence type="ECO:0000256" key="1">
    <source>
        <dbReference type="HAMAP-Rule" id="MF_00226"/>
    </source>
</evidence>
<dbReference type="EMBL" id="FNPI01000003">
    <property type="protein sequence ID" value="SDY69456.1"/>
    <property type="molecule type" value="Genomic_DNA"/>
</dbReference>
<dbReference type="SUPFAM" id="SSF142433">
    <property type="entry name" value="CinA-like"/>
    <property type="match status" value="1"/>
</dbReference>
<reference evidence="4" key="1">
    <citation type="submission" date="2016-10" db="EMBL/GenBank/DDBJ databases">
        <authorList>
            <person name="Varghese N."/>
            <person name="Submissions S."/>
        </authorList>
    </citation>
    <scope>NUCLEOTIDE SEQUENCE [LARGE SCALE GENOMIC DNA]</scope>
    <source>
        <strain evidence="4">SP</strain>
    </source>
</reference>
<dbReference type="Gene3D" id="3.30.70.2860">
    <property type="match status" value="1"/>
</dbReference>